<dbReference type="PROSITE" id="PS50111">
    <property type="entry name" value="CHEMOTAXIS_TRANSDUC_2"/>
    <property type="match status" value="1"/>
</dbReference>
<proteinExistence type="inferred from homology"/>
<dbReference type="PANTHER" id="PTHR32089">
    <property type="entry name" value="METHYL-ACCEPTING CHEMOTAXIS PROTEIN MCPB"/>
    <property type="match status" value="1"/>
</dbReference>
<dbReference type="RefSeq" id="WP_099642431.1">
    <property type="nucleotide sequence ID" value="NZ_NKHF01000056.1"/>
</dbReference>
<dbReference type="InterPro" id="IPR004089">
    <property type="entry name" value="MCPsignal_dom"/>
</dbReference>
<comment type="caution">
    <text evidence="11">The sequence shown here is derived from an EMBL/GenBank/DDBJ whole genome shotgun (WGS) entry which is preliminary data.</text>
</comment>
<evidence type="ECO:0000313" key="11">
    <source>
        <dbReference type="EMBL" id="PCK31324.1"/>
    </source>
</evidence>
<reference evidence="12" key="1">
    <citation type="journal article" date="2019" name="Genome Announc.">
        <title>Draft Genome Sequence of Pseudoalteromonas piscicida Strain 36Y ROTHPW, an Hypersaline Seawater Isolate from the South Coast of Sonora, Mexico.</title>
        <authorList>
            <person name="Sanchez-Diaz R."/>
            <person name="Molina-Garza Z.J."/>
            <person name="Cruz-Suarez L.E."/>
            <person name="Selvin J."/>
            <person name="Kiran G.S."/>
            <person name="Ibarra-Gamez J.C."/>
            <person name="Gomez-Gil B."/>
            <person name="Galaviz-Silva L."/>
        </authorList>
    </citation>
    <scope>NUCLEOTIDE SEQUENCE [LARGE SCALE GENOMIC DNA]</scope>
    <source>
        <strain evidence="12">36Y_RITHPW</strain>
    </source>
</reference>
<evidence type="ECO:0000259" key="8">
    <source>
        <dbReference type="PROSITE" id="PS50111"/>
    </source>
</evidence>
<dbReference type="SUPFAM" id="SSF55785">
    <property type="entry name" value="PYP-like sensor domain (PAS domain)"/>
    <property type="match status" value="1"/>
</dbReference>
<dbReference type="Pfam" id="PF08447">
    <property type="entry name" value="PAS_3"/>
    <property type="match status" value="1"/>
</dbReference>
<evidence type="ECO:0000256" key="3">
    <source>
        <dbReference type="ARBA" id="ARBA00023224"/>
    </source>
</evidence>
<dbReference type="FunFam" id="1.10.287.950:FF:000001">
    <property type="entry name" value="Methyl-accepting chemotaxis sensory transducer"/>
    <property type="match status" value="1"/>
</dbReference>
<dbReference type="Pfam" id="PF00015">
    <property type="entry name" value="MCPsignal"/>
    <property type="match status" value="1"/>
</dbReference>
<dbReference type="CDD" id="cd11386">
    <property type="entry name" value="MCP_signal"/>
    <property type="match status" value="1"/>
</dbReference>
<dbReference type="Gene3D" id="3.30.450.20">
    <property type="entry name" value="PAS domain"/>
    <property type="match status" value="1"/>
</dbReference>
<dbReference type="OrthoDB" id="5675566at2"/>
<evidence type="ECO:0000256" key="7">
    <source>
        <dbReference type="SAM" id="Phobius"/>
    </source>
</evidence>
<comment type="similarity">
    <text evidence="4">Belongs to the methyl-accepting chemotaxis (MCP) protein family.</text>
</comment>
<evidence type="ECO:0000259" key="9">
    <source>
        <dbReference type="PROSITE" id="PS50112"/>
    </source>
</evidence>
<keyword evidence="3 5" id="KW-0807">Transducer</keyword>
<evidence type="ECO:0000256" key="4">
    <source>
        <dbReference type="ARBA" id="ARBA00029447"/>
    </source>
</evidence>
<keyword evidence="7" id="KW-0812">Transmembrane</keyword>
<keyword evidence="7" id="KW-1133">Transmembrane helix</keyword>
<evidence type="ECO:0000256" key="6">
    <source>
        <dbReference type="SAM" id="Coils"/>
    </source>
</evidence>
<dbReference type="CDD" id="cd00130">
    <property type="entry name" value="PAS"/>
    <property type="match status" value="1"/>
</dbReference>
<keyword evidence="12" id="KW-1185">Reference proteome</keyword>
<feature type="transmembrane region" description="Helical" evidence="7">
    <location>
        <begin position="145"/>
        <end position="163"/>
    </location>
</feature>
<keyword evidence="2" id="KW-1003">Cell membrane</keyword>
<comment type="subcellular location">
    <subcellularLocation>
        <location evidence="1">Cell inner membrane</location>
        <topology evidence="1">Multi-pass membrane protein</topology>
    </subcellularLocation>
</comment>
<dbReference type="GO" id="GO:0006935">
    <property type="term" value="P:chemotaxis"/>
    <property type="evidence" value="ECO:0007669"/>
    <property type="project" value="UniProtKB-ARBA"/>
</dbReference>
<dbReference type="AlphaFoldDB" id="A0A2A5JPC8"/>
<feature type="domain" description="Methyl-accepting transducer" evidence="8">
    <location>
        <begin position="241"/>
        <end position="477"/>
    </location>
</feature>
<name>A0A2A5JPC8_PSEO7</name>
<evidence type="ECO:0000313" key="12">
    <source>
        <dbReference type="Proteomes" id="UP000228621"/>
    </source>
</evidence>
<dbReference type="InterPro" id="IPR000727">
    <property type="entry name" value="T_SNARE_dom"/>
</dbReference>
<keyword evidence="6" id="KW-0175">Coiled coil</keyword>
<evidence type="ECO:0000256" key="5">
    <source>
        <dbReference type="PROSITE-ProRule" id="PRU00284"/>
    </source>
</evidence>
<keyword evidence="7" id="KW-0472">Membrane</keyword>
<dbReference type="SUPFAM" id="SSF58104">
    <property type="entry name" value="Methyl-accepting chemotaxis protein (MCP) signaling domain"/>
    <property type="match status" value="1"/>
</dbReference>
<dbReference type="Gene3D" id="1.10.287.950">
    <property type="entry name" value="Methyl-accepting chemotaxis protein"/>
    <property type="match status" value="1"/>
</dbReference>
<dbReference type="PANTHER" id="PTHR32089:SF112">
    <property type="entry name" value="LYSOZYME-LIKE PROTEIN-RELATED"/>
    <property type="match status" value="1"/>
</dbReference>
<accession>A0A2A5JPC8</accession>
<feature type="domain" description="T-SNARE coiled-coil homology" evidence="10">
    <location>
        <begin position="428"/>
        <end position="490"/>
    </location>
</feature>
<dbReference type="InterPro" id="IPR035965">
    <property type="entry name" value="PAS-like_dom_sf"/>
</dbReference>
<protein>
    <submittedName>
        <fullName evidence="11">Chemotaxis protein</fullName>
    </submittedName>
</protein>
<feature type="coiled-coil region" evidence="6">
    <location>
        <begin position="277"/>
        <end position="304"/>
    </location>
</feature>
<feature type="domain" description="PAS" evidence="9">
    <location>
        <begin position="22"/>
        <end position="48"/>
    </location>
</feature>
<gene>
    <name evidence="11" type="ORF">CEX98_12660</name>
</gene>
<dbReference type="NCBIfam" id="TIGR00229">
    <property type="entry name" value="sensory_box"/>
    <property type="match status" value="1"/>
</dbReference>
<evidence type="ECO:0000256" key="1">
    <source>
        <dbReference type="ARBA" id="ARBA00004429"/>
    </source>
</evidence>
<dbReference type="GO" id="GO:0005886">
    <property type="term" value="C:plasma membrane"/>
    <property type="evidence" value="ECO:0007669"/>
    <property type="project" value="UniProtKB-SubCell"/>
</dbReference>
<sequence length="514" mass="56668">MPNTTGREIKLKKHSVLLSTTDLDSRITYANESFCDIAGYSMDEMLGQPHNLVRNPDMPKAAFKNMWSTIQRGQSWMGPVKNSAKNGDYYWVNAFVTPIKDPQGRVSEYQSVRTCPSPEIIKRAEKTYATLDSEAPIRRYNSHSLALALMLLATVSVAILPLFDSFWVTLIPLVLLLSATGLMLQFSKKYTHLLNQAKTIFDNDIMSIIYGGSRDRIADISLAFEMQKAKIAAVIGRVNDVSLQVSENAKLTTQSGQSVSELLKQQTSEAKEMVVCMEEFSQTIDELSENVNHAADAANHSEQQTGLGKSAVKDVIDSIHYLDEHLMEVNNAVNRLVSGNDRIQNMLSVINSIADQTNLLALNAAIEAARAGDHGRGFSVVADEVRTLAQRTQSSTEEITTLLKELNDISSSAVESVQKSNNLSNQSVDLAKNNGSSLDTIQSHVMHLADLNRSVAAAIEQQSCVVKQISLNVESVTMLAEKGTEHGEQSFALSQELLHQIEQQTRLIQQFSHA</sequence>
<evidence type="ECO:0000259" key="10">
    <source>
        <dbReference type="PROSITE" id="PS50192"/>
    </source>
</evidence>
<evidence type="ECO:0000256" key="2">
    <source>
        <dbReference type="ARBA" id="ARBA00022519"/>
    </source>
</evidence>
<dbReference type="GO" id="GO:0007165">
    <property type="term" value="P:signal transduction"/>
    <property type="evidence" value="ECO:0007669"/>
    <property type="project" value="UniProtKB-KW"/>
</dbReference>
<dbReference type="Proteomes" id="UP000228621">
    <property type="component" value="Unassembled WGS sequence"/>
</dbReference>
<keyword evidence="2" id="KW-0997">Cell inner membrane</keyword>
<dbReference type="EMBL" id="NKHF01000056">
    <property type="protein sequence ID" value="PCK31324.1"/>
    <property type="molecule type" value="Genomic_DNA"/>
</dbReference>
<organism evidence="11 12">
    <name type="scientific">Pseudoalteromonas piscicida</name>
    <dbReference type="NCBI Taxonomy" id="43662"/>
    <lineage>
        <taxon>Bacteria</taxon>
        <taxon>Pseudomonadati</taxon>
        <taxon>Pseudomonadota</taxon>
        <taxon>Gammaproteobacteria</taxon>
        <taxon>Alteromonadales</taxon>
        <taxon>Pseudoalteromonadaceae</taxon>
        <taxon>Pseudoalteromonas</taxon>
    </lineage>
</organism>
<dbReference type="PROSITE" id="PS50192">
    <property type="entry name" value="T_SNARE"/>
    <property type="match status" value="1"/>
</dbReference>
<dbReference type="SMART" id="SM00283">
    <property type="entry name" value="MA"/>
    <property type="match status" value="1"/>
</dbReference>
<dbReference type="InterPro" id="IPR000014">
    <property type="entry name" value="PAS"/>
</dbReference>
<dbReference type="InterPro" id="IPR013655">
    <property type="entry name" value="PAS_fold_3"/>
</dbReference>
<dbReference type="PROSITE" id="PS50112">
    <property type="entry name" value="PAS"/>
    <property type="match status" value="1"/>
</dbReference>